<protein>
    <submittedName>
        <fullName evidence="8">Putative RNA polymerase ECF-subfamily sigma factor</fullName>
    </submittedName>
</protein>
<evidence type="ECO:0000259" key="6">
    <source>
        <dbReference type="Pfam" id="PF04542"/>
    </source>
</evidence>
<dbReference type="GO" id="GO:0006352">
    <property type="term" value="P:DNA-templated transcription initiation"/>
    <property type="evidence" value="ECO:0007669"/>
    <property type="project" value="InterPro"/>
</dbReference>
<gene>
    <name evidence="8" type="ordered locus">AMIS_45270</name>
</gene>
<feature type="domain" description="RNA polymerase sigma-70 region 2" evidence="6">
    <location>
        <begin position="25"/>
        <end position="92"/>
    </location>
</feature>
<dbReference type="EMBL" id="AP012319">
    <property type="protein sequence ID" value="BAL89747.1"/>
    <property type="molecule type" value="Genomic_DNA"/>
</dbReference>
<evidence type="ECO:0000256" key="2">
    <source>
        <dbReference type="ARBA" id="ARBA00023015"/>
    </source>
</evidence>
<dbReference type="KEGG" id="ams:AMIS_45270"/>
<dbReference type="InterPro" id="IPR013325">
    <property type="entry name" value="RNA_pol_sigma_r2"/>
</dbReference>
<dbReference type="InterPro" id="IPR007627">
    <property type="entry name" value="RNA_pol_sigma70_r2"/>
</dbReference>
<dbReference type="AlphaFoldDB" id="I0H9R0"/>
<dbReference type="GO" id="GO:0016987">
    <property type="term" value="F:sigma factor activity"/>
    <property type="evidence" value="ECO:0007669"/>
    <property type="project" value="UniProtKB-KW"/>
</dbReference>
<sequence>MPKDDELADALTAARAGDEQGFAVLWRALNPAVLRYLRLIAGDAAEDVASETWLQAARDLDRFTGDPAAFRAWLFRIARHRGIDEQRRAGRRREHLASGGGFSGGALDGGGVFDGRVLEGGVLPGGVGGVLAGGSLPAAEAEVIEGAETAWALSRVAELPADQAEAVMLRIVAGLDVADTARILGKRRGAVRIATMRGLRRLAADPQVRLRAAEQPRSPRPETTEKV</sequence>
<dbReference type="GO" id="GO:0003677">
    <property type="term" value="F:DNA binding"/>
    <property type="evidence" value="ECO:0007669"/>
    <property type="project" value="InterPro"/>
</dbReference>
<dbReference type="InterPro" id="IPR013324">
    <property type="entry name" value="RNA_pol_sigma_r3/r4-like"/>
</dbReference>
<accession>I0H9R0</accession>
<dbReference type="InterPro" id="IPR039425">
    <property type="entry name" value="RNA_pol_sigma-70-like"/>
</dbReference>
<dbReference type="PANTHER" id="PTHR43133">
    <property type="entry name" value="RNA POLYMERASE ECF-TYPE SIGMA FACTO"/>
    <property type="match status" value="1"/>
</dbReference>
<name>I0H9R0_ACTM4</name>
<evidence type="ECO:0000256" key="4">
    <source>
        <dbReference type="ARBA" id="ARBA00023163"/>
    </source>
</evidence>
<proteinExistence type="inferred from homology"/>
<evidence type="ECO:0000259" key="7">
    <source>
        <dbReference type="Pfam" id="PF08281"/>
    </source>
</evidence>
<dbReference type="STRING" id="512565.AMIS_45270"/>
<organism evidence="8 9">
    <name type="scientific">Actinoplanes missouriensis (strain ATCC 14538 / DSM 43046 / CBS 188.64 / JCM 3121 / NBRC 102363 / NCIMB 12654 / NRRL B-3342 / UNCC 431)</name>
    <dbReference type="NCBI Taxonomy" id="512565"/>
    <lineage>
        <taxon>Bacteria</taxon>
        <taxon>Bacillati</taxon>
        <taxon>Actinomycetota</taxon>
        <taxon>Actinomycetes</taxon>
        <taxon>Micromonosporales</taxon>
        <taxon>Micromonosporaceae</taxon>
        <taxon>Actinoplanes</taxon>
    </lineage>
</organism>
<dbReference type="Pfam" id="PF04542">
    <property type="entry name" value="Sigma70_r2"/>
    <property type="match status" value="1"/>
</dbReference>
<keyword evidence="2" id="KW-0805">Transcription regulation</keyword>
<reference evidence="8 9" key="1">
    <citation type="submission" date="2012-02" db="EMBL/GenBank/DDBJ databases">
        <title>Complete genome sequence of Actinoplanes missouriensis 431 (= NBRC 102363).</title>
        <authorList>
            <person name="Ohnishi Y."/>
            <person name="Ishikawa J."/>
            <person name="Sekine M."/>
            <person name="Hosoyama A."/>
            <person name="Harada T."/>
            <person name="Narita H."/>
            <person name="Hata T."/>
            <person name="Konno Y."/>
            <person name="Tutikane K."/>
            <person name="Fujita N."/>
            <person name="Horinouchi S."/>
            <person name="Hayakawa M."/>
        </authorList>
    </citation>
    <scope>NUCLEOTIDE SEQUENCE [LARGE SCALE GENOMIC DNA]</scope>
    <source>
        <strain evidence="9">ATCC 14538 / DSM 43046 / CBS 188.64 / JCM 3121 / NBRC 102363 / NCIMB 12654 / NRRL B-3342 / UNCC 431</strain>
    </source>
</reference>
<dbReference type="HOGENOM" id="CLU_047691_10_0_11"/>
<dbReference type="NCBIfam" id="TIGR02937">
    <property type="entry name" value="sigma70-ECF"/>
    <property type="match status" value="1"/>
</dbReference>
<evidence type="ECO:0000256" key="5">
    <source>
        <dbReference type="SAM" id="MobiDB-lite"/>
    </source>
</evidence>
<dbReference type="Pfam" id="PF08281">
    <property type="entry name" value="Sigma70_r4_2"/>
    <property type="match status" value="1"/>
</dbReference>
<evidence type="ECO:0000313" key="8">
    <source>
        <dbReference type="EMBL" id="BAL89747.1"/>
    </source>
</evidence>
<evidence type="ECO:0000256" key="3">
    <source>
        <dbReference type="ARBA" id="ARBA00023082"/>
    </source>
</evidence>
<keyword evidence="3" id="KW-0731">Sigma factor</keyword>
<dbReference type="Gene3D" id="1.10.10.10">
    <property type="entry name" value="Winged helix-like DNA-binding domain superfamily/Winged helix DNA-binding domain"/>
    <property type="match status" value="1"/>
</dbReference>
<dbReference type="Gene3D" id="1.10.1740.10">
    <property type="match status" value="1"/>
</dbReference>
<dbReference type="InterPro" id="IPR036388">
    <property type="entry name" value="WH-like_DNA-bd_sf"/>
</dbReference>
<keyword evidence="4" id="KW-0804">Transcription</keyword>
<dbReference type="RefSeq" id="WP_014444639.1">
    <property type="nucleotide sequence ID" value="NC_017093.1"/>
</dbReference>
<dbReference type="InterPro" id="IPR014284">
    <property type="entry name" value="RNA_pol_sigma-70_dom"/>
</dbReference>
<feature type="compositionally biased region" description="Basic and acidic residues" evidence="5">
    <location>
        <begin position="211"/>
        <end position="227"/>
    </location>
</feature>
<keyword evidence="9" id="KW-1185">Reference proteome</keyword>
<dbReference type="SUPFAM" id="SSF88946">
    <property type="entry name" value="Sigma2 domain of RNA polymerase sigma factors"/>
    <property type="match status" value="1"/>
</dbReference>
<evidence type="ECO:0000313" key="9">
    <source>
        <dbReference type="Proteomes" id="UP000007882"/>
    </source>
</evidence>
<dbReference type="SUPFAM" id="SSF88659">
    <property type="entry name" value="Sigma3 and sigma4 domains of RNA polymerase sigma factors"/>
    <property type="match status" value="1"/>
</dbReference>
<dbReference type="PATRIC" id="fig|512565.3.peg.4510"/>
<dbReference type="InterPro" id="IPR013249">
    <property type="entry name" value="RNA_pol_sigma70_r4_t2"/>
</dbReference>
<feature type="region of interest" description="Disordered" evidence="5">
    <location>
        <begin position="208"/>
        <end position="227"/>
    </location>
</feature>
<feature type="domain" description="RNA polymerase sigma factor 70 region 4 type 2" evidence="7">
    <location>
        <begin position="154"/>
        <end position="202"/>
    </location>
</feature>
<dbReference type="PANTHER" id="PTHR43133:SF66">
    <property type="entry name" value="ECF RNA POLYMERASE SIGMA FACTOR SIGK"/>
    <property type="match status" value="1"/>
</dbReference>
<evidence type="ECO:0000256" key="1">
    <source>
        <dbReference type="ARBA" id="ARBA00010641"/>
    </source>
</evidence>
<dbReference type="eggNOG" id="COG1595">
    <property type="taxonomic scope" value="Bacteria"/>
</dbReference>
<dbReference type="Proteomes" id="UP000007882">
    <property type="component" value="Chromosome"/>
</dbReference>
<dbReference type="OrthoDB" id="5501064at2"/>
<comment type="similarity">
    <text evidence="1">Belongs to the sigma-70 factor family. ECF subfamily.</text>
</comment>